<dbReference type="SUPFAM" id="SSF46785">
    <property type="entry name" value="Winged helix' DNA-binding domain"/>
    <property type="match status" value="1"/>
</dbReference>
<dbReference type="AlphaFoldDB" id="A0A8S0Y3Z5"/>
<dbReference type="InterPro" id="IPR000595">
    <property type="entry name" value="cNMP-bd_dom"/>
</dbReference>
<gene>
    <name evidence="7" type="ORF">DEACI_1730</name>
    <name evidence="6" type="ORF">DEACI_3264</name>
</gene>
<dbReference type="EMBL" id="LR746496">
    <property type="protein sequence ID" value="CAA7602585.1"/>
    <property type="molecule type" value="Genomic_DNA"/>
</dbReference>
<dbReference type="SMART" id="SM00419">
    <property type="entry name" value="HTH_CRP"/>
    <property type="match status" value="1"/>
</dbReference>
<dbReference type="InterPro" id="IPR050397">
    <property type="entry name" value="Env_Response_Regulators"/>
</dbReference>
<evidence type="ECO:0000256" key="2">
    <source>
        <dbReference type="ARBA" id="ARBA00023125"/>
    </source>
</evidence>
<name>A0A8S0Y3Z5_9FIRM</name>
<dbReference type="GO" id="GO:0003677">
    <property type="term" value="F:DNA binding"/>
    <property type="evidence" value="ECO:0007669"/>
    <property type="project" value="UniProtKB-KW"/>
</dbReference>
<sequence length="230" mass="25454">MAKCINCLKELELFRGLEKEEFANVCLAASKQIIEKGSYLFTQGEPADTLFLVKGGKLKLVQLTEGGREIIVDILGQGEVLGETVLFQREEHLYSAKAIETTKVCSFSMAQFETVIKSNPALAVKMISHLGQKLYEFIRLAGEITGTSARERLLHVLHHLADEHGRPVEKGILIELDLTQQELADMIGVSRVKVAQIIGGLKESGVIQRKGKSYFLASDPCLLRNFPEGQ</sequence>
<dbReference type="InterPro" id="IPR014710">
    <property type="entry name" value="RmlC-like_jellyroll"/>
</dbReference>
<dbReference type="Gene3D" id="1.10.10.10">
    <property type="entry name" value="Winged helix-like DNA-binding domain superfamily/Winged helix DNA-binding domain"/>
    <property type="match status" value="1"/>
</dbReference>
<feature type="domain" description="HTH crp-type" evidence="5">
    <location>
        <begin position="147"/>
        <end position="220"/>
    </location>
</feature>
<reference evidence="6" key="2">
    <citation type="submission" date="2020-01" db="EMBL/GenBank/DDBJ databases">
        <authorList>
            <person name="Hornung B."/>
        </authorList>
    </citation>
    <scope>NUCLEOTIDE SEQUENCE</scope>
    <source>
        <strain evidence="6">PacBioINE</strain>
    </source>
</reference>
<dbReference type="Gene3D" id="2.60.120.10">
    <property type="entry name" value="Jelly Rolls"/>
    <property type="match status" value="1"/>
</dbReference>
<accession>A0A8S0Y3Z5</accession>
<evidence type="ECO:0000313" key="8">
    <source>
        <dbReference type="Proteomes" id="UP001071230"/>
    </source>
</evidence>
<keyword evidence="2" id="KW-0238">DNA-binding</keyword>
<evidence type="ECO:0000313" key="7">
    <source>
        <dbReference type="EMBL" id="CEJ07269.1"/>
    </source>
</evidence>
<dbReference type="Proteomes" id="UP001071230">
    <property type="component" value="Unassembled WGS sequence"/>
</dbReference>
<keyword evidence="1" id="KW-0805">Transcription regulation</keyword>
<evidence type="ECO:0000256" key="1">
    <source>
        <dbReference type="ARBA" id="ARBA00023015"/>
    </source>
</evidence>
<evidence type="ECO:0000313" key="6">
    <source>
        <dbReference type="EMBL" id="CAA7602585.1"/>
    </source>
</evidence>
<evidence type="ECO:0000259" key="5">
    <source>
        <dbReference type="PROSITE" id="PS51063"/>
    </source>
</evidence>
<dbReference type="PROSITE" id="PS50042">
    <property type="entry name" value="CNMP_BINDING_3"/>
    <property type="match status" value="1"/>
</dbReference>
<dbReference type="PANTHER" id="PTHR24567">
    <property type="entry name" value="CRP FAMILY TRANSCRIPTIONAL REGULATORY PROTEIN"/>
    <property type="match status" value="1"/>
</dbReference>
<dbReference type="CDD" id="cd00038">
    <property type="entry name" value="CAP_ED"/>
    <property type="match status" value="1"/>
</dbReference>
<dbReference type="Pfam" id="PF00027">
    <property type="entry name" value="cNMP_binding"/>
    <property type="match status" value="1"/>
</dbReference>
<dbReference type="RefSeq" id="WP_240985930.1">
    <property type="nucleotide sequence ID" value="NZ_CDGJ01000048.1"/>
</dbReference>
<dbReference type="GO" id="GO:0003700">
    <property type="term" value="F:DNA-binding transcription factor activity"/>
    <property type="evidence" value="ECO:0007669"/>
    <property type="project" value="TreeGrafter"/>
</dbReference>
<dbReference type="PANTHER" id="PTHR24567:SF26">
    <property type="entry name" value="REGULATORY PROTEIN YEIL"/>
    <property type="match status" value="1"/>
</dbReference>
<dbReference type="KEGG" id="aacx:DEACI_3264"/>
<organism evidence="6">
    <name type="scientific">Acididesulfobacillus acetoxydans</name>
    <dbReference type="NCBI Taxonomy" id="1561005"/>
    <lineage>
        <taxon>Bacteria</taxon>
        <taxon>Bacillati</taxon>
        <taxon>Bacillota</taxon>
        <taxon>Clostridia</taxon>
        <taxon>Eubacteriales</taxon>
        <taxon>Peptococcaceae</taxon>
        <taxon>Acididesulfobacillus</taxon>
    </lineage>
</organism>
<dbReference type="PROSITE" id="PS51063">
    <property type="entry name" value="HTH_CRP_2"/>
    <property type="match status" value="1"/>
</dbReference>
<evidence type="ECO:0000256" key="3">
    <source>
        <dbReference type="ARBA" id="ARBA00023163"/>
    </source>
</evidence>
<proteinExistence type="predicted"/>
<dbReference type="InterPro" id="IPR036390">
    <property type="entry name" value="WH_DNA-bd_sf"/>
</dbReference>
<dbReference type="Pfam" id="PF13545">
    <property type="entry name" value="HTH_Crp_2"/>
    <property type="match status" value="1"/>
</dbReference>
<reference evidence="7" key="1">
    <citation type="submission" date="2014-11" db="EMBL/GenBank/DDBJ databases">
        <authorList>
            <person name="Hornung B.V."/>
        </authorList>
    </citation>
    <scope>NUCLEOTIDE SEQUENCE</scope>
    <source>
        <strain evidence="7">INE</strain>
    </source>
</reference>
<feature type="domain" description="Cyclic nucleotide-binding" evidence="4">
    <location>
        <begin position="13"/>
        <end position="133"/>
    </location>
</feature>
<dbReference type="SUPFAM" id="SSF51206">
    <property type="entry name" value="cAMP-binding domain-like"/>
    <property type="match status" value="1"/>
</dbReference>
<keyword evidence="3" id="KW-0804">Transcription</keyword>
<dbReference type="InterPro" id="IPR036388">
    <property type="entry name" value="WH-like_DNA-bd_sf"/>
</dbReference>
<dbReference type="Proteomes" id="UP000836597">
    <property type="component" value="Chromosome"/>
</dbReference>
<dbReference type="InterPro" id="IPR018490">
    <property type="entry name" value="cNMP-bd_dom_sf"/>
</dbReference>
<evidence type="ECO:0000259" key="4">
    <source>
        <dbReference type="PROSITE" id="PS50042"/>
    </source>
</evidence>
<dbReference type="SMART" id="SM00100">
    <property type="entry name" value="cNMP"/>
    <property type="match status" value="1"/>
</dbReference>
<dbReference type="EMBL" id="CDGJ01000048">
    <property type="protein sequence ID" value="CEJ07269.1"/>
    <property type="molecule type" value="Genomic_DNA"/>
</dbReference>
<keyword evidence="8" id="KW-1185">Reference proteome</keyword>
<dbReference type="GO" id="GO:0005829">
    <property type="term" value="C:cytosol"/>
    <property type="evidence" value="ECO:0007669"/>
    <property type="project" value="TreeGrafter"/>
</dbReference>
<protein>
    <submittedName>
        <fullName evidence="6">RmlC-like jelly roll fold</fullName>
    </submittedName>
    <submittedName>
        <fullName evidence="7">Transcriptional regulator, Crp/Fnr</fullName>
    </submittedName>
</protein>
<dbReference type="InterPro" id="IPR012318">
    <property type="entry name" value="HTH_CRP"/>
</dbReference>